<dbReference type="Ensembl" id="ENSSLDT00000033906.1">
    <property type="protein sequence ID" value="ENSSLDP00000032981.1"/>
    <property type="gene ID" value="ENSSLDG00000025253.1"/>
</dbReference>
<dbReference type="SUPFAM" id="SSF49417">
    <property type="entry name" value="p53-like transcription factors"/>
    <property type="match status" value="1"/>
</dbReference>
<dbReference type="SUPFAM" id="SSF47719">
    <property type="entry name" value="p53 tetramerization domain"/>
    <property type="match status" value="1"/>
</dbReference>
<dbReference type="InterPro" id="IPR012346">
    <property type="entry name" value="p53/RUNT-type_TF_DNA-bd_sf"/>
</dbReference>
<dbReference type="InterPro" id="IPR057064">
    <property type="entry name" value="P53_central_site"/>
</dbReference>
<sequence>MLYLETGTTTSYSESQYTNLGLLNSMDQNIQNGGSTSTSPYNNDHAQNNVTAPSPYAQPSSTFDALSPSPAIPSNTDYAGPHTFDVSFQQSSTAKSATWTYSTDLKKLYCQIAKTCPIQIKVLTTPPQGAVIRAMPVYKKAEHVTEVVKRCPNHELSREFNDGQIAPPSHLIRVEGNNHAQYVEDSITGRQSVLVPYEPPQVGTEFTTILYNFMCNSSCVGGMNRRPILIIVTLETRDGQVLGRRCFEARICACPGRDRKADEDSIRKQHVTDATKSSEAFRQVSHGIQMSTIKKRRSTDEEVFCLPIKGREIYEILVKIKESLELMQFLPQHTIESYRGGAAAPPEPLPHIPPPPPPPPSIHGPPLCLLFINFDFSDLLTFCLSWDSESGSSTCKPGLLCSSLSFLIRLGCSGCLDYFTAQGLTNIYQIENYNMEDLSRLKIPAEFQHIIWKGIMEHRQAMDFSPPPHIVRTTSGASSVSVGASEARGERVIDAVRFTLRQTISFPPRDEWSDFSFDLDSRRNKQQRIKEEGE</sequence>
<comment type="function">
    <text evidence="13 17">Multifunctional transcription factor that induces cell cycle arrest, DNA repair or apoptosis upon binding to its target DNA sequence. Acts as a tumor suppressor in many tumor types; induces growth arrest or apoptosis depending on the physiological circumstances and cell type. Negatively regulates cell division by controlling expression of a set of genes required for this process. One of the activated genes is an inhibitor of cyclin-dependent kinases. Apoptosis induction seems to be mediated either by stimulation of BAX and FAS antigen expression, or by repression of Bcl-2 expression.</text>
</comment>
<evidence type="ECO:0000256" key="1">
    <source>
        <dbReference type="ARBA" id="ARBA00006167"/>
    </source>
</evidence>
<organism evidence="22 23">
    <name type="scientific">Seriola lalandi dorsalis</name>
    <dbReference type="NCBI Taxonomy" id="1841481"/>
    <lineage>
        <taxon>Eukaryota</taxon>
        <taxon>Metazoa</taxon>
        <taxon>Chordata</taxon>
        <taxon>Craniata</taxon>
        <taxon>Vertebrata</taxon>
        <taxon>Euteleostomi</taxon>
        <taxon>Actinopterygii</taxon>
        <taxon>Neopterygii</taxon>
        <taxon>Teleostei</taxon>
        <taxon>Neoteleostei</taxon>
        <taxon>Acanthomorphata</taxon>
        <taxon>Carangaria</taxon>
        <taxon>Carangiformes</taxon>
        <taxon>Carangidae</taxon>
        <taxon>Seriola</taxon>
    </lineage>
</organism>
<dbReference type="InterPro" id="IPR002117">
    <property type="entry name" value="p53_tumour_suppressor"/>
</dbReference>
<keyword evidence="17" id="KW-0131">Cell cycle</keyword>
<evidence type="ECO:0000256" key="12">
    <source>
        <dbReference type="ARBA" id="ARBA00023242"/>
    </source>
</evidence>
<reference evidence="22" key="2">
    <citation type="submission" date="2025-09" db="UniProtKB">
        <authorList>
            <consortium name="Ensembl"/>
        </authorList>
    </citation>
    <scope>IDENTIFICATION</scope>
</reference>
<keyword evidence="9 17" id="KW-0238">DNA-binding</keyword>
<comment type="cofactor">
    <cofactor evidence="14 17">
        <name>Zn(2+)</name>
        <dbReference type="ChEBI" id="CHEBI:29105"/>
    </cofactor>
    <text evidence="14 17">Binds 1 zinc ion per subunit.</text>
</comment>
<evidence type="ECO:0000259" key="20">
    <source>
        <dbReference type="Pfam" id="PF07647"/>
    </source>
</evidence>
<dbReference type="AlphaFoldDB" id="A0A3B4YXP7"/>
<evidence type="ECO:0000256" key="4">
    <source>
        <dbReference type="ARBA" id="ARBA00022703"/>
    </source>
</evidence>
<dbReference type="CDD" id="cd08367">
    <property type="entry name" value="P53"/>
    <property type="match status" value="1"/>
</dbReference>
<dbReference type="GO" id="GO:0000978">
    <property type="term" value="F:RNA polymerase II cis-regulatory region sequence-specific DNA binding"/>
    <property type="evidence" value="ECO:0007669"/>
    <property type="project" value="TreeGrafter"/>
</dbReference>
<evidence type="ECO:0000256" key="2">
    <source>
        <dbReference type="ARBA" id="ARBA00011393"/>
    </source>
</evidence>
<dbReference type="Proteomes" id="UP000261360">
    <property type="component" value="Unplaced"/>
</dbReference>
<keyword evidence="10 17" id="KW-0010">Activator</keyword>
<keyword evidence="4 17" id="KW-0053">Apoptosis</keyword>
<proteinExistence type="inferred from homology"/>
<feature type="site" description="Interaction with DNA" evidence="15">
    <location>
        <position position="95"/>
    </location>
</feature>
<keyword evidence="5 14" id="KW-0479">Metal-binding</keyword>
<accession>A0A3B4YXP7</accession>
<dbReference type="InterPro" id="IPR011615">
    <property type="entry name" value="p53_DNA-bd"/>
</dbReference>
<evidence type="ECO:0000256" key="17">
    <source>
        <dbReference type="RuleBase" id="RU003304"/>
    </source>
</evidence>
<dbReference type="GeneTree" id="ENSGT00950000183153"/>
<dbReference type="Gene3D" id="2.60.40.720">
    <property type="match status" value="1"/>
</dbReference>
<keyword evidence="7" id="KW-0832">Ubl conjugation</keyword>
<dbReference type="PANTHER" id="PTHR11447:SF8">
    <property type="entry name" value="TUMOR PROTEIN 63"/>
    <property type="match status" value="1"/>
</dbReference>
<evidence type="ECO:0000313" key="22">
    <source>
        <dbReference type="Ensembl" id="ENSSLDP00000032981.1"/>
    </source>
</evidence>
<feature type="cross-link" description="Glycyl lysine isopeptide (Lys-Gly) (interchain with G-Cter in ubiquitin)" evidence="16">
    <location>
        <position position="268"/>
    </location>
</feature>
<evidence type="ECO:0000256" key="11">
    <source>
        <dbReference type="ARBA" id="ARBA00023163"/>
    </source>
</evidence>
<comment type="subunit">
    <text evidence="2 17">Binds DNA as a homotetramer.</text>
</comment>
<dbReference type="GO" id="GO:0000981">
    <property type="term" value="F:DNA-binding transcription factor activity, RNA polymerase II-specific"/>
    <property type="evidence" value="ECO:0007669"/>
    <property type="project" value="TreeGrafter"/>
</dbReference>
<evidence type="ECO:0000256" key="18">
    <source>
        <dbReference type="SAM" id="MobiDB-lite"/>
    </source>
</evidence>
<feature type="binding site" evidence="14">
    <location>
        <position position="154"/>
    </location>
    <ligand>
        <name>Zn(2+)</name>
        <dbReference type="ChEBI" id="CHEBI:29105"/>
    </ligand>
</feature>
<reference evidence="22" key="1">
    <citation type="submission" date="2025-08" db="UniProtKB">
        <authorList>
            <consortium name="Ensembl"/>
        </authorList>
    </citation>
    <scope>IDENTIFICATION</scope>
</reference>
<keyword evidence="6 14" id="KW-0862">Zinc</keyword>
<feature type="compositionally biased region" description="Polar residues" evidence="18">
    <location>
        <begin position="28"/>
        <end position="64"/>
    </location>
</feature>
<feature type="binding site" evidence="14">
    <location>
        <position position="219"/>
    </location>
    <ligand>
        <name>Zn(2+)</name>
        <dbReference type="ChEBI" id="CHEBI:29105"/>
    </ligand>
</feature>
<keyword evidence="12 17" id="KW-0539">Nucleus</keyword>
<dbReference type="InterPro" id="IPR036674">
    <property type="entry name" value="p53_tetramer_sf"/>
</dbReference>
<feature type="binding site" evidence="14">
    <location>
        <position position="151"/>
    </location>
    <ligand>
        <name>Zn(2+)</name>
        <dbReference type="ChEBI" id="CHEBI:29105"/>
    </ligand>
</feature>
<evidence type="ECO:0000256" key="15">
    <source>
        <dbReference type="PIRSR" id="PIRSR602117-2"/>
    </source>
</evidence>
<dbReference type="GO" id="GO:0005737">
    <property type="term" value="C:cytoplasm"/>
    <property type="evidence" value="ECO:0007669"/>
    <property type="project" value="UniProtKB-SubCell"/>
</dbReference>
<dbReference type="Gene3D" id="1.10.150.50">
    <property type="entry name" value="Transcription Factor, Ets-1"/>
    <property type="match status" value="1"/>
</dbReference>
<dbReference type="InterPro" id="IPR008967">
    <property type="entry name" value="p53-like_TF_DNA-bd_sf"/>
</dbReference>
<evidence type="ECO:0000256" key="6">
    <source>
        <dbReference type="ARBA" id="ARBA00022833"/>
    </source>
</evidence>
<dbReference type="GO" id="GO:0005634">
    <property type="term" value="C:nucleus"/>
    <property type="evidence" value="ECO:0007669"/>
    <property type="project" value="UniProtKB-SubCell"/>
</dbReference>
<feature type="domain" description="p53 tetramerisation" evidence="21">
    <location>
        <begin position="294"/>
        <end position="334"/>
    </location>
</feature>
<keyword evidence="23" id="KW-1185">Reference proteome</keyword>
<feature type="domain" description="p53 DNA-binding" evidence="19">
    <location>
        <begin position="75"/>
        <end position="264"/>
    </location>
</feature>
<keyword evidence="17" id="KW-0963">Cytoplasm</keyword>
<protein>
    <recommendedName>
        <fullName evidence="17">Cellular tumor antigen p53</fullName>
    </recommendedName>
</protein>
<feature type="binding site" evidence="14">
    <location>
        <position position="215"/>
    </location>
    <ligand>
        <name>Zn(2+)</name>
        <dbReference type="ChEBI" id="CHEBI:29105"/>
    </ligand>
</feature>
<dbReference type="GO" id="GO:0046872">
    <property type="term" value="F:metal ion binding"/>
    <property type="evidence" value="ECO:0007669"/>
    <property type="project" value="UniProtKB-KW"/>
</dbReference>
<dbReference type="SUPFAM" id="SSF47769">
    <property type="entry name" value="SAM/Pointed domain"/>
    <property type="match status" value="1"/>
</dbReference>
<dbReference type="GO" id="GO:0006915">
    <property type="term" value="P:apoptotic process"/>
    <property type="evidence" value="ECO:0007669"/>
    <property type="project" value="UniProtKB-KW"/>
</dbReference>
<dbReference type="InterPro" id="IPR013761">
    <property type="entry name" value="SAM/pointed_sf"/>
</dbReference>
<dbReference type="Gene3D" id="4.10.170.10">
    <property type="entry name" value="p53-like tetramerisation domain"/>
    <property type="match status" value="1"/>
</dbReference>
<feature type="region of interest" description="Disordered" evidence="18">
    <location>
        <begin position="28"/>
        <end position="78"/>
    </location>
</feature>
<dbReference type="Pfam" id="PF00870">
    <property type="entry name" value="P53"/>
    <property type="match status" value="1"/>
</dbReference>
<dbReference type="STRING" id="1841481.ENSSLDP00000032981"/>
<evidence type="ECO:0000256" key="14">
    <source>
        <dbReference type="PIRSR" id="PIRSR602117-1"/>
    </source>
</evidence>
<keyword evidence="3" id="KW-0597">Phosphoprotein</keyword>
<dbReference type="InterPro" id="IPR010991">
    <property type="entry name" value="p53_tetrameristn"/>
</dbReference>
<evidence type="ECO:0000256" key="9">
    <source>
        <dbReference type="ARBA" id="ARBA00023125"/>
    </source>
</evidence>
<name>A0A3B4YXP7_SERLL</name>
<evidence type="ECO:0000256" key="8">
    <source>
        <dbReference type="ARBA" id="ARBA00023015"/>
    </source>
</evidence>
<evidence type="ECO:0000256" key="5">
    <source>
        <dbReference type="ARBA" id="ARBA00022723"/>
    </source>
</evidence>
<evidence type="ECO:0000256" key="3">
    <source>
        <dbReference type="ARBA" id="ARBA00022553"/>
    </source>
</evidence>
<comment type="subcellular location">
    <subcellularLocation>
        <location evidence="17">Cytoplasm</location>
    </subcellularLocation>
    <subcellularLocation>
        <location evidence="17">Nucleus</location>
    </subcellularLocation>
</comment>
<dbReference type="Pfam" id="PF07710">
    <property type="entry name" value="P53_tetramer"/>
    <property type="match status" value="1"/>
</dbReference>
<evidence type="ECO:0000256" key="7">
    <source>
        <dbReference type="ARBA" id="ARBA00022843"/>
    </source>
</evidence>
<feature type="domain" description="SAM" evidence="20">
    <location>
        <begin position="404"/>
        <end position="458"/>
    </location>
</feature>
<dbReference type="PRINTS" id="PR00386">
    <property type="entry name" value="P53SUPPRESSR"/>
</dbReference>
<evidence type="ECO:0000256" key="16">
    <source>
        <dbReference type="PIRSR" id="PIRSR602117-3"/>
    </source>
</evidence>
<evidence type="ECO:0000259" key="19">
    <source>
        <dbReference type="Pfam" id="PF00870"/>
    </source>
</evidence>
<dbReference type="InterPro" id="IPR001660">
    <property type="entry name" value="SAM"/>
</dbReference>
<keyword evidence="8 17" id="KW-0805">Transcription regulation</keyword>
<evidence type="ECO:0000256" key="10">
    <source>
        <dbReference type="ARBA" id="ARBA00023159"/>
    </source>
</evidence>
<evidence type="ECO:0000259" key="21">
    <source>
        <dbReference type="Pfam" id="PF07710"/>
    </source>
</evidence>
<dbReference type="PROSITE" id="PS00348">
    <property type="entry name" value="P53"/>
    <property type="match status" value="1"/>
</dbReference>
<keyword evidence="11 17" id="KW-0804">Transcription</keyword>
<evidence type="ECO:0000256" key="13">
    <source>
        <dbReference type="ARBA" id="ARBA00045328"/>
    </source>
</evidence>
<dbReference type="FunFam" id="2.60.40.720:FF:000002">
    <property type="entry name" value="Cellular tumor antigen p53"/>
    <property type="match status" value="1"/>
</dbReference>
<dbReference type="Pfam" id="PF07647">
    <property type="entry name" value="SAM_2"/>
    <property type="match status" value="1"/>
</dbReference>
<comment type="similarity">
    <text evidence="1 17">Belongs to the p53 family.</text>
</comment>
<dbReference type="PANTHER" id="PTHR11447">
    <property type="entry name" value="CELLULAR TUMOR ANTIGEN P53"/>
    <property type="match status" value="1"/>
</dbReference>
<dbReference type="GO" id="GO:0051262">
    <property type="term" value="P:protein tetramerization"/>
    <property type="evidence" value="ECO:0007669"/>
    <property type="project" value="InterPro"/>
</dbReference>
<evidence type="ECO:0000313" key="23">
    <source>
        <dbReference type="Proteomes" id="UP000261360"/>
    </source>
</evidence>